<evidence type="ECO:0000256" key="4">
    <source>
        <dbReference type="ARBA" id="ARBA00022833"/>
    </source>
</evidence>
<dbReference type="Pfam" id="PF02868">
    <property type="entry name" value="Peptidase_M4_C"/>
    <property type="match status" value="1"/>
</dbReference>
<evidence type="ECO:0000256" key="3">
    <source>
        <dbReference type="ARBA" id="ARBA00022801"/>
    </source>
</evidence>
<evidence type="ECO:0000256" key="2">
    <source>
        <dbReference type="ARBA" id="ARBA00022670"/>
    </source>
</evidence>
<evidence type="ECO:0000256" key="5">
    <source>
        <dbReference type="ARBA" id="ARBA00023049"/>
    </source>
</evidence>
<comment type="caution">
    <text evidence="7">The sequence shown here is derived from an EMBL/GenBank/DDBJ whole genome shotgun (WGS) entry which is preliminary data.</text>
</comment>
<keyword evidence="2" id="KW-0645">Protease</keyword>
<dbReference type="InterPro" id="IPR001570">
    <property type="entry name" value="Peptidase_M4_C_domain"/>
</dbReference>
<dbReference type="Proteomes" id="UP000735302">
    <property type="component" value="Unassembled WGS sequence"/>
</dbReference>
<keyword evidence="8" id="KW-1185">Reference proteome</keyword>
<dbReference type="EMBL" id="BLXT01003746">
    <property type="protein sequence ID" value="GFO05086.1"/>
    <property type="molecule type" value="Genomic_DNA"/>
</dbReference>
<keyword evidence="3" id="KW-0378">Hydrolase</keyword>
<evidence type="ECO:0000259" key="6">
    <source>
        <dbReference type="Pfam" id="PF02868"/>
    </source>
</evidence>
<name>A0AAV4AEL2_9GAST</name>
<comment type="similarity">
    <text evidence="1">Belongs to the peptidase M4 family.</text>
</comment>
<dbReference type="InterPro" id="IPR027268">
    <property type="entry name" value="Peptidase_M4/M1_CTD_sf"/>
</dbReference>
<dbReference type="GO" id="GO:0006508">
    <property type="term" value="P:proteolysis"/>
    <property type="evidence" value="ECO:0007669"/>
    <property type="project" value="UniProtKB-KW"/>
</dbReference>
<reference evidence="7 8" key="1">
    <citation type="journal article" date="2021" name="Elife">
        <title>Chloroplast acquisition without the gene transfer in kleptoplastic sea slugs, Plakobranchus ocellatus.</title>
        <authorList>
            <person name="Maeda T."/>
            <person name="Takahashi S."/>
            <person name="Yoshida T."/>
            <person name="Shimamura S."/>
            <person name="Takaki Y."/>
            <person name="Nagai Y."/>
            <person name="Toyoda A."/>
            <person name="Suzuki Y."/>
            <person name="Arimoto A."/>
            <person name="Ishii H."/>
            <person name="Satoh N."/>
            <person name="Nishiyama T."/>
            <person name="Hasebe M."/>
            <person name="Maruyama T."/>
            <person name="Minagawa J."/>
            <person name="Obokata J."/>
            <person name="Shigenobu S."/>
        </authorList>
    </citation>
    <scope>NUCLEOTIDE SEQUENCE [LARGE SCALE GENOMIC DNA]</scope>
</reference>
<dbReference type="InterPro" id="IPR023612">
    <property type="entry name" value="Peptidase_M4"/>
</dbReference>
<evidence type="ECO:0000313" key="7">
    <source>
        <dbReference type="EMBL" id="GFO05086.1"/>
    </source>
</evidence>
<sequence length="94" mass="10613">MLQPNRDQSGGINEAFSDMAGEAAEEFLFGRSDWVSGAEMYVAPNKALRYFDDPTKDGVSIKHVRNYRKGLDVHYSSGIYNHVFYKLGTTFGIR</sequence>
<evidence type="ECO:0000256" key="1">
    <source>
        <dbReference type="ARBA" id="ARBA00009388"/>
    </source>
</evidence>
<dbReference type="GO" id="GO:0004222">
    <property type="term" value="F:metalloendopeptidase activity"/>
    <property type="evidence" value="ECO:0007669"/>
    <property type="project" value="InterPro"/>
</dbReference>
<organism evidence="7 8">
    <name type="scientific">Plakobranchus ocellatus</name>
    <dbReference type="NCBI Taxonomy" id="259542"/>
    <lineage>
        <taxon>Eukaryota</taxon>
        <taxon>Metazoa</taxon>
        <taxon>Spiralia</taxon>
        <taxon>Lophotrochozoa</taxon>
        <taxon>Mollusca</taxon>
        <taxon>Gastropoda</taxon>
        <taxon>Heterobranchia</taxon>
        <taxon>Euthyneura</taxon>
        <taxon>Panpulmonata</taxon>
        <taxon>Sacoglossa</taxon>
        <taxon>Placobranchoidea</taxon>
        <taxon>Plakobranchidae</taxon>
        <taxon>Plakobranchus</taxon>
    </lineage>
</organism>
<accession>A0AAV4AEL2</accession>
<dbReference type="PANTHER" id="PTHR33794:SF1">
    <property type="entry name" value="BACILLOLYSIN"/>
    <property type="match status" value="1"/>
</dbReference>
<dbReference type="Gene3D" id="1.10.390.10">
    <property type="entry name" value="Neutral Protease Domain 2"/>
    <property type="match status" value="1"/>
</dbReference>
<dbReference type="PANTHER" id="PTHR33794">
    <property type="entry name" value="BACILLOLYSIN"/>
    <property type="match status" value="1"/>
</dbReference>
<proteinExistence type="inferred from homology"/>
<keyword evidence="4" id="KW-0862">Zinc</keyword>
<dbReference type="AlphaFoldDB" id="A0AAV4AEL2"/>
<keyword evidence="5" id="KW-0482">Metalloprotease</keyword>
<dbReference type="InterPro" id="IPR050728">
    <property type="entry name" value="Zinc_Metalloprotease_M4"/>
</dbReference>
<evidence type="ECO:0000313" key="8">
    <source>
        <dbReference type="Proteomes" id="UP000735302"/>
    </source>
</evidence>
<gene>
    <name evidence="7" type="ORF">PoB_003159100</name>
</gene>
<feature type="domain" description="Peptidase M4 C-terminal" evidence="6">
    <location>
        <begin position="7"/>
        <end position="88"/>
    </location>
</feature>
<dbReference type="SUPFAM" id="SSF55486">
    <property type="entry name" value="Metalloproteases ('zincins'), catalytic domain"/>
    <property type="match status" value="1"/>
</dbReference>
<protein>
    <submittedName>
        <fullName evidence="7">Elastase</fullName>
    </submittedName>
</protein>
<dbReference type="PRINTS" id="PR00730">
    <property type="entry name" value="THERMOLYSIN"/>
</dbReference>